<dbReference type="AlphaFoldDB" id="A0A1F5YX16"/>
<comment type="caution">
    <text evidence="1">The sequence shown here is derived from an EMBL/GenBank/DDBJ whole genome shotgun (WGS) entry which is preliminary data.</text>
</comment>
<accession>A0A1F5YX16</accession>
<evidence type="ECO:0008006" key="3">
    <source>
        <dbReference type="Google" id="ProtNLM"/>
    </source>
</evidence>
<evidence type="ECO:0000313" key="1">
    <source>
        <dbReference type="EMBL" id="OGG04740.1"/>
    </source>
</evidence>
<proteinExistence type="predicted"/>
<evidence type="ECO:0000313" key="2">
    <source>
        <dbReference type="Proteomes" id="UP000179129"/>
    </source>
</evidence>
<dbReference type="Proteomes" id="UP000179129">
    <property type="component" value="Unassembled WGS sequence"/>
</dbReference>
<name>A0A1F5YX16_9BACT</name>
<sequence length="528" mass="57741">MARSSRSAVVLIDGVHKADNSIHGIRELSEKHGFTPVRMVWIGGTEKMKDRESFSREFAEAFGTEVIFEGELDSGKADPVAGLHRALSSRDIDLVIQLSGSPQVNRRLMNRFASVAVGYGASYIAGGTVFAETVSDIAVAKPSVGLYATDKRVGKTAFGVYVAALLSGLRGIATPWSSITITHSRGGPPEPPVLAIYKKPGDNRSAEALTLEELYGRRFRPEFLERLLAFGLHGASDVYEDALILSEYLEAREQSRPELETPPMHVVGCRRAGAGYFHEFAVSNVELGLEAANRSSGNFILHEGSGGEHPPVRVDGTIMLVPADTDEELLTDFPGLDTVDLAILAHCQPETAGPDKLSSVEKVLRGRLREAPILRTYFEPEVIGAPAEITPLLKGKRAAYFTTAPRNVEKRLAGALERAYGIQVQRVSFTLARHQAMQDDIDELMESASPPEVFLIEIKARGVEGAKYIHEKYGIPVLYVNNVPCQVDNIGRRMKDNVDLDRTILQVLNTAVKRCNQRLNAAFPICPL</sequence>
<reference evidence="1 2" key="1">
    <citation type="journal article" date="2016" name="Nat. Commun.">
        <title>Thousands of microbial genomes shed light on interconnected biogeochemical processes in an aquifer system.</title>
        <authorList>
            <person name="Anantharaman K."/>
            <person name="Brown C.T."/>
            <person name="Hug L.A."/>
            <person name="Sharon I."/>
            <person name="Castelle C.J."/>
            <person name="Probst A.J."/>
            <person name="Thomas B.C."/>
            <person name="Singh A."/>
            <person name="Wilkins M.J."/>
            <person name="Karaoz U."/>
            <person name="Brodie E.L."/>
            <person name="Williams K.H."/>
            <person name="Hubbard S.S."/>
            <person name="Banfield J.F."/>
        </authorList>
    </citation>
    <scope>NUCLEOTIDE SEQUENCE [LARGE SCALE GENOMIC DNA]</scope>
</reference>
<dbReference type="EMBL" id="MFIX01000093">
    <property type="protein sequence ID" value="OGG04740.1"/>
    <property type="molecule type" value="Genomic_DNA"/>
</dbReference>
<protein>
    <recommendedName>
        <fullName evidence="3">Cyclic 2,3-diphosphoglycerate synthetase</fullName>
    </recommendedName>
</protein>
<organism evidence="1 2">
    <name type="scientific">Candidatus Glassbacteria bacterium RIFCSPLOWO2_12_FULL_58_11</name>
    <dbReference type="NCBI Taxonomy" id="1817867"/>
    <lineage>
        <taxon>Bacteria</taxon>
        <taxon>Candidatus Glassiibacteriota</taxon>
    </lineage>
</organism>
<dbReference type="STRING" id="1817867.A3F83_10715"/>
<gene>
    <name evidence="1" type="ORF">A3F83_10715</name>
</gene>